<evidence type="ECO:0000313" key="2">
    <source>
        <dbReference type="EMBL" id="MCG2586982.1"/>
    </source>
</evidence>
<keyword evidence="3" id="KW-1185">Reference proteome</keyword>
<proteinExistence type="predicted"/>
<feature type="transmembrane region" description="Helical" evidence="1">
    <location>
        <begin position="99"/>
        <end position="116"/>
    </location>
</feature>
<protein>
    <submittedName>
        <fullName evidence="2">Uncharacterized protein</fullName>
    </submittedName>
</protein>
<evidence type="ECO:0000256" key="1">
    <source>
        <dbReference type="SAM" id="Phobius"/>
    </source>
</evidence>
<name>A0ABS9K802_9BACT</name>
<gene>
    <name evidence="2" type="ORF">L6773_00290</name>
</gene>
<accession>A0ABS9K802</accession>
<comment type="caution">
    <text evidence="2">The sequence shown here is derived from an EMBL/GenBank/DDBJ whole genome shotgun (WGS) entry which is preliminary data.</text>
</comment>
<dbReference type="Proteomes" id="UP001165366">
    <property type="component" value="Unassembled WGS sequence"/>
</dbReference>
<keyword evidence="1" id="KW-0472">Membrane</keyword>
<reference evidence="2" key="2">
    <citation type="submission" date="2024-05" db="EMBL/GenBank/DDBJ databases">
        <title>Rhodohalobacter halophilus gen. nov., sp. nov., a moderately halophilic member of the family Balneolaceae.</title>
        <authorList>
            <person name="Xia J."/>
        </authorList>
    </citation>
    <scope>NUCLEOTIDE SEQUENCE</scope>
    <source>
        <strain evidence="2">WB101</strain>
    </source>
</reference>
<evidence type="ECO:0000313" key="3">
    <source>
        <dbReference type="Proteomes" id="UP001165366"/>
    </source>
</evidence>
<dbReference type="EMBL" id="JAKLWS010000001">
    <property type="protein sequence ID" value="MCG2586982.1"/>
    <property type="molecule type" value="Genomic_DNA"/>
</dbReference>
<feature type="transmembrane region" description="Helical" evidence="1">
    <location>
        <begin position="65"/>
        <end position="87"/>
    </location>
</feature>
<sequence>MFDKIKEKLDQLAKESAERISQFDDKVAEKTDWRPLKRGGKNFGSHSLKEINPNRVEFKSSPGSFLFSSIFMVAGAFLAYSGISGLSVPLTQLFESNEWLPVLAGVVFFLIGSIFFKKSVRPIVFDKTDGMYWKGKKAPQVDSSVSNTKKDAVRLSQVHALQIISESVSSSNSRSYRSYELNLILKDASRLNVIDHGKAVKVREDADKLSAFLGVPVWDLSR</sequence>
<organism evidence="2 3">
    <name type="scientific">Rhodohalobacter sulfatireducens</name>
    <dbReference type="NCBI Taxonomy" id="2911366"/>
    <lineage>
        <taxon>Bacteria</taxon>
        <taxon>Pseudomonadati</taxon>
        <taxon>Balneolota</taxon>
        <taxon>Balneolia</taxon>
        <taxon>Balneolales</taxon>
        <taxon>Balneolaceae</taxon>
        <taxon>Rhodohalobacter</taxon>
    </lineage>
</organism>
<keyword evidence="1" id="KW-0812">Transmembrane</keyword>
<reference evidence="2" key="1">
    <citation type="submission" date="2022-01" db="EMBL/GenBank/DDBJ databases">
        <authorList>
            <person name="Wang Y."/>
        </authorList>
    </citation>
    <scope>NUCLEOTIDE SEQUENCE</scope>
    <source>
        <strain evidence="2">WB101</strain>
    </source>
</reference>
<keyword evidence="1" id="KW-1133">Transmembrane helix</keyword>
<dbReference type="RefSeq" id="WP_237851832.1">
    <property type="nucleotide sequence ID" value="NZ_JAKLWS010000001.1"/>
</dbReference>